<evidence type="ECO:0000313" key="3">
    <source>
        <dbReference type="Proteomes" id="UP001318321"/>
    </source>
</evidence>
<comment type="caution">
    <text evidence="2">The sequence shown here is derived from an EMBL/GenBank/DDBJ whole genome shotgun (WGS) entry which is preliminary data.</text>
</comment>
<dbReference type="InterPro" id="IPR023562">
    <property type="entry name" value="ClpP/TepA"/>
</dbReference>
<gene>
    <name evidence="2" type="ORF">HBJ55_07460</name>
</gene>
<dbReference type="RefSeq" id="WP_167112624.1">
    <property type="nucleotide sequence ID" value="NZ_JAAQTO010000017.1"/>
</dbReference>
<evidence type="ECO:0000313" key="2">
    <source>
        <dbReference type="EMBL" id="NIC05258.1"/>
    </source>
</evidence>
<dbReference type="PRINTS" id="PR00127">
    <property type="entry name" value="CLPPROTEASEP"/>
</dbReference>
<sequence>MKWFTAKAKAGNPRVAHITIDGEIGRSWWADDGVASNTFMREVKSLGELDEIIIDANSPGGSVTDGITIANYLRDHPAKVTVNVLGQASSIMSVITAAADVVNMGLGSWMFVHKPWTVALGNADQLRALAGDLDTIGDGIMAHYIARVGEERRDEMWSLMTGDDGDGTILSAERAVELGLADNMMVETKAAASMASLARAMAHGAEQARAKLQQQSQPPKAMTAADALALALAFDITPEEAEAQAADLGDQIIALRQQVPVVAKLDDIPADLLEQIKAMGPGRIEVAPHPDPEEVVAAERTRITAIIKACQTTGQPQLMEKLVDNGMAAEQAQEYIYDVAAAHGNRHTIHNSHSPEGGHRVGIDYQKIYDRQNRKATA</sequence>
<dbReference type="GO" id="GO:0006508">
    <property type="term" value="P:proteolysis"/>
    <property type="evidence" value="ECO:0007669"/>
    <property type="project" value="UniProtKB-KW"/>
</dbReference>
<reference evidence="2 3" key="1">
    <citation type="submission" date="2020-03" db="EMBL/GenBank/DDBJ databases">
        <title>Identification of Halomonas strains.</title>
        <authorList>
            <person name="Xiao Z."/>
            <person name="Dong F."/>
            <person name="Wang Z."/>
            <person name="Zhao J.-Y."/>
        </authorList>
    </citation>
    <scope>NUCLEOTIDE SEQUENCE [LARGE SCALE GENOMIC DNA]</scope>
    <source>
        <strain evidence="2 3">DX6</strain>
    </source>
</reference>
<dbReference type="NCBIfam" id="NF045542">
    <property type="entry name" value="Clp_rel_HeadMat"/>
    <property type="match status" value="1"/>
</dbReference>
<evidence type="ECO:0000256" key="1">
    <source>
        <dbReference type="ARBA" id="ARBA00007039"/>
    </source>
</evidence>
<proteinExistence type="inferred from homology"/>
<keyword evidence="2" id="KW-0378">Hydrolase</keyword>
<dbReference type="CDD" id="cd07016">
    <property type="entry name" value="S14_ClpP_1"/>
    <property type="match status" value="1"/>
</dbReference>
<dbReference type="EMBL" id="JAAQTO010000017">
    <property type="protein sequence ID" value="NIC05258.1"/>
    <property type="molecule type" value="Genomic_DNA"/>
</dbReference>
<dbReference type="SUPFAM" id="SSF52096">
    <property type="entry name" value="ClpP/crotonase"/>
    <property type="match status" value="1"/>
</dbReference>
<protein>
    <submittedName>
        <fullName evidence="2">Clp protease ClpP</fullName>
    </submittedName>
</protein>
<name>A0ABX0PT25_9GAMM</name>
<dbReference type="GO" id="GO:0008233">
    <property type="term" value="F:peptidase activity"/>
    <property type="evidence" value="ECO:0007669"/>
    <property type="project" value="UniProtKB-KW"/>
</dbReference>
<dbReference type="Proteomes" id="UP001318321">
    <property type="component" value="Unassembled WGS sequence"/>
</dbReference>
<keyword evidence="3" id="KW-1185">Reference proteome</keyword>
<dbReference type="InterPro" id="IPR001907">
    <property type="entry name" value="ClpP"/>
</dbReference>
<accession>A0ABX0PT25</accession>
<organism evidence="2 3">
    <name type="scientific">Billgrantia bachuensis</name>
    <dbReference type="NCBI Taxonomy" id="2717286"/>
    <lineage>
        <taxon>Bacteria</taxon>
        <taxon>Pseudomonadati</taxon>
        <taxon>Pseudomonadota</taxon>
        <taxon>Gammaproteobacteria</taxon>
        <taxon>Oceanospirillales</taxon>
        <taxon>Halomonadaceae</taxon>
        <taxon>Billgrantia</taxon>
    </lineage>
</organism>
<dbReference type="Gene3D" id="3.90.226.10">
    <property type="entry name" value="2-enoyl-CoA Hydratase, Chain A, domain 1"/>
    <property type="match status" value="1"/>
</dbReference>
<comment type="similarity">
    <text evidence="1">Belongs to the peptidase S14 family.</text>
</comment>
<keyword evidence="2" id="KW-0645">Protease</keyword>
<dbReference type="InterPro" id="IPR029045">
    <property type="entry name" value="ClpP/crotonase-like_dom_sf"/>
</dbReference>
<dbReference type="Pfam" id="PF00574">
    <property type="entry name" value="CLP_protease"/>
    <property type="match status" value="1"/>
</dbReference>